<evidence type="ECO:0000313" key="2">
    <source>
        <dbReference type="Proteomes" id="UP001219956"/>
    </source>
</evidence>
<sequence>MRMIAQGCLPAGFAPWPAHPLYRSLAPWQALQPQGWPQQADFDRLTAHARALGQALPPGLRFACDLDPTLYYEMHIGAHGEVPTRTQNWHDWFGALAWLSWPRSKTALNDRHVRAIERGEVGRGPFRDAATLLDECGVIVPVADPALAAALQGMDWQTLLVTHADAWGTRIDTHVLGHALFEQGLAMHIGWCGKALLLPVEPAFFTLDYAQRQQQLDARLAALLQDDSWLTRPRELLPLPLLGLPGWWPQQDAAFYANTAYFRPTRRANAATETSPS</sequence>
<name>A0ABT5IZR5_9NEIS</name>
<reference evidence="1 2" key="1">
    <citation type="submission" date="2023-01" db="EMBL/GenBank/DDBJ databases">
        <title>Novel species of the genus Vogesella isolated from rivers.</title>
        <authorList>
            <person name="Lu H."/>
        </authorList>
    </citation>
    <scope>NUCLEOTIDE SEQUENCE [LARGE SCALE GENOMIC DNA]</scope>
    <source>
        <strain evidence="1 2">DC21W</strain>
    </source>
</reference>
<keyword evidence="2" id="KW-1185">Reference proteome</keyword>
<organism evidence="1 2">
    <name type="scientific">Vogesella aquatica</name>
    <dbReference type="NCBI Taxonomy" id="2984206"/>
    <lineage>
        <taxon>Bacteria</taxon>
        <taxon>Pseudomonadati</taxon>
        <taxon>Pseudomonadota</taxon>
        <taxon>Betaproteobacteria</taxon>
        <taxon>Neisseriales</taxon>
        <taxon>Chromobacteriaceae</taxon>
        <taxon>Vogesella</taxon>
    </lineage>
</organism>
<dbReference type="Pfam" id="PF11227">
    <property type="entry name" value="DUF3025"/>
    <property type="match status" value="1"/>
</dbReference>
<protein>
    <submittedName>
        <fullName evidence="1">DUF3025 domain-containing protein</fullName>
    </submittedName>
</protein>
<evidence type="ECO:0000313" key="1">
    <source>
        <dbReference type="EMBL" id="MDC7718042.1"/>
    </source>
</evidence>
<dbReference type="EMBL" id="JAQQLF010000015">
    <property type="protein sequence ID" value="MDC7718042.1"/>
    <property type="molecule type" value="Genomic_DNA"/>
</dbReference>
<proteinExistence type="predicted"/>
<accession>A0ABT5IZR5</accession>
<dbReference type="InterPro" id="IPR021390">
    <property type="entry name" value="DUF3025"/>
</dbReference>
<gene>
    <name evidence="1" type="ORF">PQU95_12560</name>
</gene>
<comment type="caution">
    <text evidence="1">The sequence shown here is derived from an EMBL/GenBank/DDBJ whole genome shotgun (WGS) entry which is preliminary data.</text>
</comment>
<dbReference type="RefSeq" id="WP_272752342.1">
    <property type="nucleotide sequence ID" value="NZ_JAQQLF010000015.1"/>
</dbReference>
<dbReference type="Proteomes" id="UP001219956">
    <property type="component" value="Unassembled WGS sequence"/>
</dbReference>